<dbReference type="Pfam" id="PF01381">
    <property type="entry name" value="HTH_3"/>
    <property type="match status" value="1"/>
</dbReference>
<dbReference type="RefSeq" id="WP_120629802.1">
    <property type="nucleotide sequence ID" value="NZ_RAWG01000384.1"/>
</dbReference>
<dbReference type="AlphaFoldDB" id="A0A3A8MNF4"/>
<dbReference type="OrthoDB" id="5513395at2"/>
<dbReference type="EMBL" id="RAWG01000384">
    <property type="protein sequence ID" value="RKH33180.1"/>
    <property type="molecule type" value="Genomic_DNA"/>
</dbReference>
<evidence type="ECO:0000259" key="1">
    <source>
        <dbReference type="PROSITE" id="PS50943"/>
    </source>
</evidence>
<reference evidence="3" key="1">
    <citation type="submission" date="2018-09" db="EMBL/GenBank/DDBJ databases">
        <authorList>
            <person name="Livingstone P.G."/>
            <person name="Whitworth D.E."/>
        </authorList>
    </citation>
    <scope>NUCLEOTIDE SEQUENCE [LARGE SCALE GENOMIC DNA]</scope>
    <source>
        <strain evidence="3">CA040B</strain>
    </source>
</reference>
<dbReference type="PROSITE" id="PS50943">
    <property type="entry name" value="HTH_CROC1"/>
    <property type="match status" value="1"/>
</dbReference>
<accession>A0A3A8MNF4</accession>
<keyword evidence="3" id="KW-1185">Reference proteome</keyword>
<name>A0A3A8MNF4_9BACT</name>
<feature type="domain" description="HTH cro/C1-type" evidence="1">
    <location>
        <begin position="14"/>
        <end position="67"/>
    </location>
</feature>
<gene>
    <name evidence="2" type="ORF">D7X12_36385</name>
</gene>
<dbReference type="InterPro" id="IPR010982">
    <property type="entry name" value="Lambda_DNA-bd_dom_sf"/>
</dbReference>
<evidence type="ECO:0000313" key="3">
    <source>
        <dbReference type="Proteomes" id="UP000273405"/>
    </source>
</evidence>
<dbReference type="SMART" id="SM00530">
    <property type="entry name" value="HTH_XRE"/>
    <property type="match status" value="1"/>
</dbReference>
<dbReference type="CDD" id="cd00093">
    <property type="entry name" value="HTH_XRE"/>
    <property type="match status" value="1"/>
</dbReference>
<dbReference type="InterPro" id="IPR001387">
    <property type="entry name" value="Cro/C1-type_HTH"/>
</dbReference>
<protein>
    <submittedName>
        <fullName evidence="2">XRE family transcriptional regulator</fullName>
    </submittedName>
</protein>
<comment type="caution">
    <text evidence="2">The sequence shown here is derived from an EMBL/GenBank/DDBJ whole genome shotgun (WGS) entry which is preliminary data.</text>
</comment>
<proteinExistence type="predicted"/>
<dbReference type="SUPFAM" id="SSF47413">
    <property type="entry name" value="lambda repressor-like DNA-binding domains"/>
    <property type="match status" value="1"/>
</dbReference>
<organism evidence="2 3">
    <name type="scientific">Corallococcus sicarius</name>
    <dbReference type="NCBI Taxonomy" id="2316726"/>
    <lineage>
        <taxon>Bacteria</taxon>
        <taxon>Pseudomonadati</taxon>
        <taxon>Myxococcota</taxon>
        <taxon>Myxococcia</taxon>
        <taxon>Myxococcales</taxon>
        <taxon>Cystobacterineae</taxon>
        <taxon>Myxococcaceae</taxon>
        <taxon>Corallococcus</taxon>
    </lineage>
</organism>
<dbReference type="Proteomes" id="UP000273405">
    <property type="component" value="Unassembled WGS sequence"/>
</dbReference>
<dbReference type="GO" id="GO:0003677">
    <property type="term" value="F:DNA binding"/>
    <property type="evidence" value="ECO:0007669"/>
    <property type="project" value="InterPro"/>
</dbReference>
<sequence>MNQQLAEIIGTAARAARDKMGLTQAEVAERIQLTPLVYSRLERGKMLPSVPSLVRLCAALHLSPEEALGFSPKKARAGKKGGGGPDDETLQRLLYISRRLEADQLTALLGVATAMLRR</sequence>
<evidence type="ECO:0000313" key="2">
    <source>
        <dbReference type="EMBL" id="RKH33180.1"/>
    </source>
</evidence>
<dbReference type="Gene3D" id="1.10.260.40">
    <property type="entry name" value="lambda repressor-like DNA-binding domains"/>
    <property type="match status" value="1"/>
</dbReference>